<accession>A0AAU9SN95</accession>
<evidence type="ECO:0000259" key="12">
    <source>
        <dbReference type="PROSITE" id="PS50089"/>
    </source>
</evidence>
<dbReference type="GO" id="GO:0008270">
    <property type="term" value="F:zinc ion binding"/>
    <property type="evidence" value="ECO:0007669"/>
    <property type="project" value="UniProtKB-KW"/>
</dbReference>
<comment type="catalytic activity">
    <reaction evidence="1 11">
        <text>S-ubiquitinyl-[E2 ubiquitin-conjugating enzyme]-L-cysteine + [acceptor protein]-L-lysine = [E2 ubiquitin-conjugating enzyme]-L-cysteine + N(6)-ubiquitinyl-[acceptor protein]-L-lysine.</text>
        <dbReference type="EC" id="2.3.2.27"/>
    </reaction>
</comment>
<dbReference type="Pfam" id="PF00097">
    <property type="entry name" value="zf-C3HC4"/>
    <property type="match status" value="1"/>
</dbReference>
<dbReference type="EMBL" id="OU466862">
    <property type="protein sequence ID" value="CAH2070052.1"/>
    <property type="molecule type" value="Genomic_DNA"/>
</dbReference>
<comment type="subcellular location">
    <subcellularLocation>
        <location evidence="2">Endomembrane system</location>
    </subcellularLocation>
    <subcellularLocation>
        <location evidence="11">Endoplasmic reticulum membrane</location>
        <topology evidence="11">Single-pass type IV membrane protein</topology>
    </subcellularLocation>
</comment>
<dbReference type="GO" id="GO:0005789">
    <property type="term" value="C:endoplasmic reticulum membrane"/>
    <property type="evidence" value="ECO:0007669"/>
    <property type="project" value="UniProtKB-SubCell"/>
</dbReference>
<evidence type="ECO:0000256" key="4">
    <source>
        <dbReference type="ARBA" id="ARBA00022679"/>
    </source>
</evidence>
<dbReference type="PROSITE" id="PS50089">
    <property type="entry name" value="ZF_RING_2"/>
    <property type="match status" value="1"/>
</dbReference>
<reference evidence="13 14" key="1">
    <citation type="submission" date="2022-03" db="EMBL/GenBank/DDBJ databases">
        <authorList>
            <person name="Nunn A."/>
            <person name="Chopra R."/>
            <person name="Nunn A."/>
            <person name="Contreras Garrido A."/>
        </authorList>
    </citation>
    <scope>NUCLEOTIDE SEQUENCE [LARGE SCALE GENOMIC DNA]</scope>
</reference>
<evidence type="ECO:0000256" key="6">
    <source>
        <dbReference type="ARBA" id="ARBA00022771"/>
    </source>
</evidence>
<keyword evidence="5 11" id="KW-0479">Metal-binding</keyword>
<evidence type="ECO:0000256" key="10">
    <source>
        <dbReference type="PROSITE-ProRule" id="PRU00175"/>
    </source>
</evidence>
<evidence type="ECO:0000313" key="13">
    <source>
        <dbReference type="EMBL" id="CAH2070052.1"/>
    </source>
</evidence>
<comment type="function">
    <text evidence="11">E3 ubiquitin-protein ligase.</text>
</comment>
<keyword evidence="8 11" id="KW-0862">Zinc</keyword>
<evidence type="ECO:0000256" key="2">
    <source>
        <dbReference type="ARBA" id="ARBA00004308"/>
    </source>
</evidence>
<evidence type="ECO:0000256" key="5">
    <source>
        <dbReference type="ARBA" id="ARBA00022723"/>
    </source>
</evidence>
<dbReference type="AlphaFoldDB" id="A0AAU9SN95"/>
<organism evidence="13 14">
    <name type="scientific">Thlaspi arvense</name>
    <name type="common">Field penny-cress</name>
    <dbReference type="NCBI Taxonomy" id="13288"/>
    <lineage>
        <taxon>Eukaryota</taxon>
        <taxon>Viridiplantae</taxon>
        <taxon>Streptophyta</taxon>
        <taxon>Embryophyta</taxon>
        <taxon>Tracheophyta</taxon>
        <taxon>Spermatophyta</taxon>
        <taxon>Magnoliopsida</taxon>
        <taxon>eudicotyledons</taxon>
        <taxon>Gunneridae</taxon>
        <taxon>Pentapetalae</taxon>
        <taxon>rosids</taxon>
        <taxon>malvids</taxon>
        <taxon>Brassicales</taxon>
        <taxon>Brassicaceae</taxon>
        <taxon>Thlaspideae</taxon>
        <taxon>Thlaspi</taxon>
    </lineage>
</organism>
<evidence type="ECO:0000256" key="7">
    <source>
        <dbReference type="ARBA" id="ARBA00022786"/>
    </source>
</evidence>
<evidence type="ECO:0000256" key="1">
    <source>
        <dbReference type="ARBA" id="ARBA00000900"/>
    </source>
</evidence>
<comment type="pathway">
    <text evidence="3 11">Protein modification; protein ubiquitination.</text>
</comment>
<evidence type="ECO:0000256" key="8">
    <source>
        <dbReference type="ARBA" id="ARBA00022833"/>
    </source>
</evidence>
<feature type="domain" description="RING-type" evidence="12">
    <location>
        <begin position="63"/>
        <end position="111"/>
    </location>
</feature>
<protein>
    <recommendedName>
        <fullName evidence="11">E3 ubiquitin-protein ligase RMA</fullName>
        <ecNumber evidence="11">2.3.2.27</ecNumber>
    </recommendedName>
    <alternativeName>
        <fullName evidence="11">Protein RING membrane-anchor</fullName>
    </alternativeName>
    <alternativeName>
        <fullName evidence="11">RING-type E3 ubiquitin transferase RMA</fullName>
    </alternativeName>
</protein>
<keyword evidence="14" id="KW-1185">Reference proteome</keyword>
<keyword evidence="9 11" id="KW-0472">Membrane</keyword>
<comment type="domain">
    <text evidence="11">The RING-type zinc finger domain is responsible for E3 ligase activity.</text>
</comment>
<dbReference type="InterPro" id="IPR001841">
    <property type="entry name" value="Znf_RING"/>
</dbReference>
<dbReference type="EC" id="2.3.2.27" evidence="11"/>
<dbReference type="Proteomes" id="UP000836841">
    <property type="component" value="Chromosome 6"/>
</dbReference>
<keyword evidence="11" id="KW-0812">Transmembrane</keyword>
<keyword evidence="6 10" id="KW-0863">Zinc-finger</keyword>
<evidence type="ECO:0000313" key="14">
    <source>
        <dbReference type="Proteomes" id="UP000836841"/>
    </source>
</evidence>
<gene>
    <name evidence="13" type="ORF">TAV2_LOCUS22126</name>
</gene>
<dbReference type="PROSITE" id="PS00518">
    <property type="entry name" value="ZF_RING_1"/>
    <property type="match status" value="1"/>
</dbReference>
<proteinExistence type="predicted"/>
<keyword evidence="11" id="KW-0256">Endoplasmic reticulum</keyword>
<dbReference type="InterPro" id="IPR018957">
    <property type="entry name" value="Znf_C3HC4_RING-type"/>
</dbReference>
<evidence type="ECO:0000256" key="11">
    <source>
        <dbReference type="RuleBase" id="RU369090"/>
    </source>
</evidence>
<evidence type="ECO:0000256" key="3">
    <source>
        <dbReference type="ARBA" id="ARBA00004906"/>
    </source>
</evidence>
<dbReference type="PANTHER" id="PTHR12313">
    <property type="entry name" value="E3 UBIQUITIN-PROTEIN LIGASE RNF5-RELATED"/>
    <property type="match status" value="1"/>
</dbReference>
<dbReference type="GO" id="GO:0006511">
    <property type="term" value="P:ubiquitin-dependent protein catabolic process"/>
    <property type="evidence" value="ECO:0007669"/>
    <property type="project" value="UniProtKB-UniRule"/>
</dbReference>
<dbReference type="SUPFAM" id="SSF57850">
    <property type="entry name" value="RING/U-box"/>
    <property type="match status" value="1"/>
</dbReference>
<feature type="transmembrane region" description="Helical" evidence="11">
    <location>
        <begin position="245"/>
        <end position="263"/>
    </location>
</feature>
<dbReference type="SMART" id="SM00184">
    <property type="entry name" value="RING"/>
    <property type="match status" value="1"/>
</dbReference>
<evidence type="ECO:0000256" key="9">
    <source>
        <dbReference type="ARBA" id="ARBA00023136"/>
    </source>
</evidence>
<dbReference type="InterPro" id="IPR013083">
    <property type="entry name" value="Znf_RING/FYVE/PHD"/>
</dbReference>
<dbReference type="CDD" id="cd16745">
    <property type="entry name" value="RING-HC_AtRMA-like"/>
    <property type="match status" value="1"/>
</dbReference>
<keyword evidence="7 11" id="KW-0833">Ubl conjugation pathway</keyword>
<dbReference type="Gene3D" id="3.30.40.10">
    <property type="entry name" value="Zinc/RING finger domain, C3HC4 (zinc finger)"/>
    <property type="match status" value="1"/>
</dbReference>
<keyword evidence="4 11" id="KW-0808">Transferase</keyword>
<dbReference type="InterPro" id="IPR045103">
    <property type="entry name" value="RNF5/RNF185-like"/>
</dbReference>
<sequence length="264" mass="29220">MNLSASYELFSDITWILLAAMEGNFFRFDAQRAHGDGFVLTQKPNLIAVPTEVNSNESGCFDCNICLDSAHDPVVTLCGHLFCWPCIYRWLDVQKSSSASIIQKQNCPVCKSNISIGSLVPLYGRGMSSSSSSSETTMMIPQRPASSPLNNLIRSASSSLNPSLHHQAHSPRHYGGFTATESSTDPANAVMMSLLYPVIGMFGDMVHTRMFGTFTNTLAHPYQNQRSVVNGNNNNSQRMMQLEKSLHRVSIFFLCCILLCLFLF</sequence>
<name>A0AAU9SN95_THLAR</name>
<keyword evidence="11" id="KW-1133">Transmembrane helix</keyword>
<dbReference type="GO" id="GO:0061630">
    <property type="term" value="F:ubiquitin protein ligase activity"/>
    <property type="evidence" value="ECO:0007669"/>
    <property type="project" value="UniProtKB-UniRule"/>
</dbReference>
<dbReference type="InterPro" id="IPR017907">
    <property type="entry name" value="Znf_RING_CS"/>
</dbReference>